<comment type="caution">
    <text evidence="2">The sequence shown here is derived from an EMBL/GenBank/DDBJ whole genome shotgun (WGS) entry which is preliminary data.</text>
</comment>
<sequence length="102" mass="10815">MQPRCLVESRDRLGGWSNLPGVPELSLGAAGGGAPANDAAGRARWHESIAEMQVDPDIWLATYNTGRPHQSRGMNGRTPLQAFLEGLPPSATEAPPEDEIAA</sequence>
<dbReference type="Proteomes" id="UP001301140">
    <property type="component" value="Unassembled WGS sequence"/>
</dbReference>
<keyword evidence="3" id="KW-1185">Reference proteome</keyword>
<evidence type="ECO:0000313" key="2">
    <source>
        <dbReference type="EMBL" id="MDF1585811.1"/>
    </source>
</evidence>
<reference evidence="2 3" key="1">
    <citation type="submission" date="2023-03" db="EMBL/GenBank/DDBJ databases">
        <title>YIM 152171 draft genome.</title>
        <authorList>
            <person name="Yang Z."/>
        </authorList>
    </citation>
    <scope>NUCLEOTIDE SEQUENCE [LARGE SCALE GENOMIC DNA]</scope>
    <source>
        <strain evidence="2 3">YIM 152171</strain>
    </source>
</reference>
<feature type="region of interest" description="Disordered" evidence="1">
    <location>
        <begin position="67"/>
        <end position="102"/>
    </location>
</feature>
<dbReference type="RefSeq" id="WP_327788231.1">
    <property type="nucleotide sequence ID" value="NZ_JARGEQ010000043.1"/>
</dbReference>
<evidence type="ECO:0008006" key="4">
    <source>
        <dbReference type="Google" id="ProtNLM"/>
    </source>
</evidence>
<gene>
    <name evidence="2" type="ORF">PZ740_05355</name>
</gene>
<organism evidence="2 3">
    <name type="scientific">Marinimicrococcus flavescens</name>
    <dbReference type="NCBI Taxonomy" id="3031815"/>
    <lineage>
        <taxon>Bacteria</taxon>
        <taxon>Pseudomonadati</taxon>
        <taxon>Pseudomonadota</taxon>
        <taxon>Alphaproteobacteria</taxon>
        <taxon>Geminicoccales</taxon>
        <taxon>Geminicoccaceae</taxon>
        <taxon>Marinimicrococcus</taxon>
    </lineage>
</organism>
<evidence type="ECO:0000313" key="3">
    <source>
        <dbReference type="Proteomes" id="UP001301140"/>
    </source>
</evidence>
<name>A0AAP3XQD3_9PROT</name>
<accession>A0AAP3XQD3</accession>
<dbReference type="AlphaFoldDB" id="A0AAP3XQD3"/>
<protein>
    <recommendedName>
        <fullName evidence="4">Transposase</fullName>
    </recommendedName>
</protein>
<evidence type="ECO:0000256" key="1">
    <source>
        <dbReference type="SAM" id="MobiDB-lite"/>
    </source>
</evidence>
<dbReference type="EMBL" id="JARGEQ010000043">
    <property type="protein sequence ID" value="MDF1585811.1"/>
    <property type="molecule type" value="Genomic_DNA"/>
</dbReference>
<proteinExistence type="predicted"/>